<feature type="transmembrane region" description="Helical" evidence="6">
    <location>
        <begin position="109"/>
        <end position="132"/>
    </location>
</feature>
<feature type="transmembrane region" description="Helical" evidence="6">
    <location>
        <begin position="83"/>
        <end position="103"/>
    </location>
</feature>
<dbReference type="GO" id="GO:0022857">
    <property type="term" value="F:transmembrane transporter activity"/>
    <property type="evidence" value="ECO:0007669"/>
    <property type="project" value="InterPro"/>
</dbReference>
<keyword evidence="3 6" id="KW-0812">Transmembrane</keyword>
<organism evidence="7 8">
    <name type="scientific">Anaerosacchariphilus polymeriproducens</name>
    <dbReference type="NCBI Taxonomy" id="1812858"/>
    <lineage>
        <taxon>Bacteria</taxon>
        <taxon>Bacillati</taxon>
        <taxon>Bacillota</taxon>
        <taxon>Clostridia</taxon>
        <taxon>Lachnospirales</taxon>
        <taxon>Lachnospiraceae</taxon>
        <taxon>Anaerosacchariphilus</taxon>
    </lineage>
</organism>
<keyword evidence="4 6" id="KW-1133">Transmembrane helix</keyword>
<sequence>MNKIAQILKKSVFRTLAAIVLGLFVAGIILAVAGYPPLRSMLALGKGIFSSPKYVSNVLIKSTPIIFTGLSVAFAFKTGLFNIGVEGQFIVGCLASTLVGITLDLPPVIQVPLVLLAGLVAGAAYGGMIGVLKAKFGIHEVISGIMLNWIALYLSNYICILEPFRKGDSNGTYQVSEASKTLILGAWKNTDDGRNFLKGIPILGEAFLKTDVNIGFLAAVIMAILLAVLLKKTTKGFELRAVGYNKYSAEAVGIDIKKNIIDVMLISGAVAGLGAALYITGNTPHKITVLSAFEGMGINGLPVALIAGSSPVGCILSGLLFGGLMYGGQALQYEVGAPTEIINIVIGIIVFFVAIMKGVPRLLLKIPRRGGKHVK</sequence>
<gene>
    <name evidence="7" type="ORF">DWV06_15030</name>
</gene>
<comment type="caution">
    <text evidence="7">The sequence shown here is derived from an EMBL/GenBank/DDBJ whole genome shotgun (WGS) entry which is preliminary data.</text>
</comment>
<evidence type="ECO:0000256" key="4">
    <source>
        <dbReference type="ARBA" id="ARBA00022989"/>
    </source>
</evidence>
<evidence type="ECO:0000313" key="7">
    <source>
        <dbReference type="EMBL" id="RDU22672.1"/>
    </source>
</evidence>
<name>A0A371AT12_9FIRM</name>
<keyword evidence="2" id="KW-1003">Cell membrane</keyword>
<feature type="transmembrane region" description="Helical" evidence="6">
    <location>
        <begin position="301"/>
        <end position="321"/>
    </location>
</feature>
<comment type="subcellular location">
    <subcellularLocation>
        <location evidence="1">Cell membrane</location>
        <topology evidence="1">Multi-pass membrane protein</topology>
    </subcellularLocation>
</comment>
<dbReference type="Proteomes" id="UP000255036">
    <property type="component" value="Unassembled WGS sequence"/>
</dbReference>
<feature type="transmembrane region" description="Helical" evidence="6">
    <location>
        <begin position="212"/>
        <end position="230"/>
    </location>
</feature>
<keyword evidence="8" id="KW-1185">Reference proteome</keyword>
<dbReference type="InterPro" id="IPR001851">
    <property type="entry name" value="ABC_transp_permease"/>
</dbReference>
<dbReference type="AlphaFoldDB" id="A0A371AT12"/>
<dbReference type="PANTHER" id="PTHR47089">
    <property type="entry name" value="ABC TRANSPORTER, PERMEASE PROTEIN"/>
    <property type="match status" value="1"/>
</dbReference>
<feature type="transmembrane region" description="Helical" evidence="6">
    <location>
        <begin position="12"/>
        <end position="34"/>
    </location>
</feature>
<protein>
    <submittedName>
        <fullName evidence="7">ABC transporter permease</fullName>
    </submittedName>
</protein>
<reference evidence="7 8" key="1">
    <citation type="submission" date="2018-07" db="EMBL/GenBank/DDBJ databases">
        <title>Anaerosacharophilus polymeroproducens gen. nov. sp. nov., an anaerobic bacterium isolated from salt field.</title>
        <authorList>
            <person name="Kim W."/>
            <person name="Yang S.-H."/>
            <person name="Oh J."/>
            <person name="Lee J.-H."/>
            <person name="Kwon K.K."/>
        </authorList>
    </citation>
    <scope>NUCLEOTIDE SEQUENCE [LARGE SCALE GENOMIC DNA]</scope>
    <source>
        <strain evidence="7 8">MCWD5</strain>
    </source>
</reference>
<evidence type="ECO:0000256" key="1">
    <source>
        <dbReference type="ARBA" id="ARBA00004651"/>
    </source>
</evidence>
<dbReference type="CDD" id="cd06580">
    <property type="entry name" value="TM_PBP1_transp_TpRbsC_like"/>
    <property type="match status" value="1"/>
</dbReference>
<dbReference type="OrthoDB" id="45037at2"/>
<accession>A0A371AT12</accession>
<keyword evidence="5 6" id="KW-0472">Membrane</keyword>
<feature type="transmembrane region" description="Helical" evidence="6">
    <location>
        <begin position="144"/>
        <end position="164"/>
    </location>
</feature>
<evidence type="ECO:0000256" key="6">
    <source>
        <dbReference type="SAM" id="Phobius"/>
    </source>
</evidence>
<evidence type="ECO:0000256" key="3">
    <source>
        <dbReference type="ARBA" id="ARBA00022692"/>
    </source>
</evidence>
<proteinExistence type="predicted"/>
<feature type="transmembrane region" description="Helical" evidence="6">
    <location>
        <begin position="341"/>
        <end position="359"/>
    </location>
</feature>
<evidence type="ECO:0000256" key="2">
    <source>
        <dbReference type="ARBA" id="ARBA00022475"/>
    </source>
</evidence>
<dbReference type="Pfam" id="PF02653">
    <property type="entry name" value="BPD_transp_2"/>
    <property type="match status" value="1"/>
</dbReference>
<evidence type="ECO:0000313" key="8">
    <source>
        <dbReference type="Proteomes" id="UP000255036"/>
    </source>
</evidence>
<dbReference type="EMBL" id="QRCT01000049">
    <property type="protein sequence ID" value="RDU22672.1"/>
    <property type="molecule type" value="Genomic_DNA"/>
</dbReference>
<evidence type="ECO:0000256" key="5">
    <source>
        <dbReference type="ARBA" id="ARBA00023136"/>
    </source>
</evidence>
<feature type="transmembrane region" description="Helical" evidence="6">
    <location>
        <begin position="54"/>
        <end position="76"/>
    </location>
</feature>
<dbReference type="GO" id="GO:0005886">
    <property type="term" value="C:plasma membrane"/>
    <property type="evidence" value="ECO:0007669"/>
    <property type="project" value="UniProtKB-SubCell"/>
</dbReference>
<dbReference type="PANTHER" id="PTHR47089:SF1">
    <property type="entry name" value="GUANOSINE ABC TRANSPORTER PERMEASE PROTEIN NUPP"/>
    <property type="match status" value="1"/>
</dbReference>